<sequence>MSVLDSTLPPSWLRCHTHVSKLVMCAGLAVMLGPPSVGGACYLVYLKGRARVLAQQGLEEVKSTLAASSMAIASLVATYSVQRRLLAPHFDEGGALSLSWKKGTESLGEPLKIQTWRQFYRAAGPPVFARLGFLLSAFYVAGGVQAWIAARNESPPKAVHKK</sequence>
<dbReference type="EMBL" id="HBGU01045655">
    <property type="protein sequence ID" value="CAD9480070.1"/>
    <property type="molecule type" value="Transcribed_RNA"/>
</dbReference>
<feature type="transmembrane region" description="Helical" evidence="1">
    <location>
        <begin position="127"/>
        <end position="148"/>
    </location>
</feature>
<keyword evidence="1" id="KW-0812">Transmembrane</keyword>
<gene>
    <name evidence="2" type="ORF">CBRE1094_LOCUS24848</name>
</gene>
<organism evidence="2">
    <name type="scientific">Haptolina brevifila</name>
    <dbReference type="NCBI Taxonomy" id="156173"/>
    <lineage>
        <taxon>Eukaryota</taxon>
        <taxon>Haptista</taxon>
        <taxon>Haptophyta</taxon>
        <taxon>Prymnesiophyceae</taxon>
        <taxon>Prymnesiales</taxon>
        <taxon>Prymnesiaceae</taxon>
        <taxon>Haptolina</taxon>
    </lineage>
</organism>
<keyword evidence="1" id="KW-0472">Membrane</keyword>
<proteinExistence type="predicted"/>
<keyword evidence="1" id="KW-1133">Transmembrane helix</keyword>
<reference evidence="2" key="1">
    <citation type="submission" date="2021-01" db="EMBL/GenBank/DDBJ databases">
        <authorList>
            <person name="Corre E."/>
            <person name="Pelletier E."/>
            <person name="Niang G."/>
            <person name="Scheremetjew M."/>
            <person name="Finn R."/>
            <person name="Kale V."/>
            <person name="Holt S."/>
            <person name="Cochrane G."/>
            <person name="Meng A."/>
            <person name="Brown T."/>
            <person name="Cohen L."/>
        </authorList>
    </citation>
    <scope>NUCLEOTIDE SEQUENCE</scope>
    <source>
        <strain evidence="2">UTEX LB 985</strain>
    </source>
</reference>
<protein>
    <submittedName>
        <fullName evidence="2">Uncharacterized protein</fullName>
    </submittedName>
</protein>
<evidence type="ECO:0000313" key="2">
    <source>
        <dbReference type="EMBL" id="CAD9480070.1"/>
    </source>
</evidence>
<evidence type="ECO:0000256" key="1">
    <source>
        <dbReference type="SAM" id="Phobius"/>
    </source>
</evidence>
<dbReference type="AlphaFoldDB" id="A0A7S2H4A5"/>
<feature type="transmembrane region" description="Helical" evidence="1">
    <location>
        <begin position="20"/>
        <end position="45"/>
    </location>
</feature>
<name>A0A7S2H4A5_9EUKA</name>
<accession>A0A7S2H4A5</accession>